<proteinExistence type="predicted"/>
<name>A0A2W6NJK9_9BACL</name>
<protein>
    <submittedName>
        <fullName evidence="1">Uncharacterized protein</fullName>
    </submittedName>
</protein>
<dbReference type="AlphaFoldDB" id="A0A2W6NJK9"/>
<comment type="caution">
    <text evidence="1">The sequence shown here is derived from an EMBL/GenBank/DDBJ whole genome shotgun (WGS) entry which is preliminary data.</text>
</comment>
<evidence type="ECO:0000313" key="1">
    <source>
        <dbReference type="EMBL" id="PZT55971.1"/>
    </source>
</evidence>
<sequence length="65" mass="7431">MVGVHQVGELLESFESNRNPIAACHSMLHEIAEEHFAVEMWILLDQPFFLTQDEIYYGLVPGSKI</sequence>
<dbReference type="Proteomes" id="UP000249204">
    <property type="component" value="Unassembled WGS sequence"/>
</dbReference>
<organism evidence="1 2">
    <name type="scientific">Paenibacillus silvae</name>
    <dbReference type="NCBI Taxonomy" id="1325358"/>
    <lineage>
        <taxon>Bacteria</taxon>
        <taxon>Bacillati</taxon>
        <taxon>Bacillota</taxon>
        <taxon>Bacilli</taxon>
        <taxon>Bacillales</taxon>
        <taxon>Paenibacillaceae</taxon>
        <taxon>Paenibacillus</taxon>
    </lineage>
</organism>
<evidence type="ECO:0000313" key="2">
    <source>
        <dbReference type="Proteomes" id="UP000249204"/>
    </source>
</evidence>
<dbReference type="EMBL" id="QKWW01000024">
    <property type="protein sequence ID" value="PZT55971.1"/>
    <property type="molecule type" value="Genomic_DNA"/>
</dbReference>
<gene>
    <name evidence="1" type="ORF">DN757_09340</name>
</gene>
<reference evidence="1 2" key="1">
    <citation type="submission" date="2018-06" db="EMBL/GenBank/DDBJ databases">
        <title>Isolation of heavy metals resistant Paenibacillus silvae NC2 from Gold-Copper mine in ZiJin, China.</title>
        <authorList>
            <person name="Xu J."/>
            <person name="Mazhar H.S."/>
            <person name="Rensing C."/>
        </authorList>
    </citation>
    <scope>NUCLEOTIDE SEQUENCE [LARGE SCALE GENOMIC DNA]</scope>
    <source>
        <strain evidence="1 2">NC2</strain>
    </source>
</reference>
<accession>A0A2W6NJK9</accession>